<keyword evidence="2" id="KW-1185">Reference proteome</keyword>
<dbReference type="EMBL" id="CP150951">
    <property type="protein sequence ID" value="WZC49392.1"/>
    <property type="molecule type" value="Genomic_DNA"/>
</dbReference>
<evidence type="ECO:0000313" key="2">
    <source>
        <dbReference type="Proteomes" id="UP001440612"/>
    </source>
</evidence>
<sequence length="184" mass="19202">MRTLVFASIMLATTGAAQGINQVTLKYDDGSGVSGELIAFENDVFRIQASVGLIAIPAQDVSCIGSACPEETVLEVPSAPVRLTALDGAFSVSGNLIDFVDNEYVLATDIGEVRIDATLATCDGDGCVVPQPPLSRDVTLTNGATTIEGKLVRMENGAYIVNVDQLGEIRVDASIFDCDGDACP</sequence>
<protein>
    <submittedName>
        <fullName evidence="1">Uncharacterized protein</fullName>
    </submittedName>
</protein>
<accession>A0ABZ2V4L6</accession>
<dbReference type="RefSeq" id="WP_341367502.1">
    <property type="nucleotide sequence ID" value="NZ_CP150951.2"/>
</dbReference>
<gene>
    <name evidence="1" type="ORF">AABB29_01665</name>
</gene>
<dbReference type="Proteomes" id="UP001440612">
    <property type="component" value="Chromosome"/>
</dbReference>
<proteinExistence type="predicted"/>
<evidence type="ECO:0000313" key="1">
    <source>
        <dbReference type="EMBL" id="WZC49392.1"/>
    </source>
</evidence>
<organism evidence="1 2">
    <name type="scientific">Yoonia phaeophyticola</name>
    <dbReference type="NCBI Taxonomy" id="3137369"/>
    <lineage>
        <taxon>Bacteria</taxon>
        <taxon>Pseudomonadati</taxon>
        <taxon>Pseudomonadota</taxon>
        <taxon>Alphaproteobacteria</taxon>
        <taxon>Rhodobacterales</taxon>
        <taxon>Paracoccaceae</taxon>
        <taxon>Yoonia</taxon>
    </lineage>
</organism>
<reference evidence="2" key="1">
    <citation type="submission" date="2024-04" db="EMBL/GenBank/DDBJ databases">
        <title>Phylogenomic analyses of a clade within the roseobacter group suggest taxonomic reassignments of species of the genera Aestuariivita, Citreicella, Loktanella, Nautella, Pelagibaca, Ruegeria, Thalassobius, Thiobacimonas and Tropicibacter, and the proposal o.</title>
        <authorList>
            <person name="Jeon C.O."/>
        </authorList>
    </citation>
    <scope>NUCLEOTIDE SEQUENCE [LARGE SCALE GENOMIC DNA]</scope>
    <source>
        <strain evidence="2">BS5-3</strain>
    </source>
</reference>
<name>A0ABZ2V4L6_9RHOB</name>